<evidence type="ECO:0000313" key="4">
    <source>
        <dbReference type="EMBL" id="KAG5483023.1"/>
    </source>
</evidence>
<keyword evidence="5" id="KW-1185">Reference proteome</keyword>
<organism evidence="4 5">
    <name type="scientific">Leishmania orientalis</name>
    <dbReference type="NCBI Taxonomy" id="2249476"/>
    <lineage>
        <taxon>Eukaryota</taxon>
        <taxon>Discoba</taxon>
        <taxon>Euglenozoa</taxon>
        <taxon>Kinetoplastea</taxon>
        <taxon>Metakinetoplastina</taxon>
        <taxon>Trypanosomatida</taxon>
        <taxon>Trypanosomatidae</taxon>
        <taxon>Leishmaniinae</taxon>
        <taxon>Leishmania</taxon>
    </lineage>
</organism>
<feature type="compositionally biased region" description="Polar residues" evidence="3">
    <location>
        <begin position="70"/>
        <end position="89"/>
    </location>
</feature>
<reference evidence="5" key="1">
    <citation type="journal article" date="2021" name="Microbiol. Resour. Announc.">
        <title>LGAAP: Leishmaniinae Genome Assembly and Annotation Pipeline.</title>
        <authorList>
            <person name="Almutairi H."/>
            <person name="Urbaniak M.D."/>
            <person name="Bates M.D."/>
            <person name="Jariyapan N."/>
            <person name="Kwakye-Nuako G."/>
            <person name="Thomaz-Soccol V."/>
            <person name="Al-Salem W.S."/>
            <person name="Dillon R.J."/>
            <person name="Bates P.A."/>
            <person name="Gatherer D."/>
        </authorList>
    </citation>
    <scope>NUCLEOTIDE SEQUENCE [LARGE SCALE GENOMIC DNA]</scope>
</reference>
<reference evidence="5" key="2">
    <citation type="journal article" date="2021" name="Sci. Data">
        <title>Chromosome-scale genome sequencing, assembly and annotation of six genomes from subfamily Leishmaniinae.</title>
        <authorList>
            <person name="Almutairi H."/>
            <person name="Urbaniak M.D."/>
            <person name="Bates M.D."/>
            <person name="Jariyapan N."/>
            <person name="Kwakye-Nuako G."/>
            <person name="Thomaz Soccol V."/>
            <person name="Al-Salem W.S."/>
            <person name="Dillon R.J."/>
            <person name="Bates P.A."/>
            <person name="Gatherer D."/>
        </authorList>
    </citation>
    <scope>NUCLEOTIDE SEQUENCE [LARGE SCALE GENOMIC DNA]</scope>
</reference>
<protein>
    <submittedName>
        <fullName evidence="4">Uncharacterized protein</fullName>
    </submittedName>
</protein>
<keyword evidence="2" id="KW-0677">Repeat</keyword>
<name>A0A836KYX5_9TRYP</name>
<feature type="region of interest" description="Disordered" evidence="3">
    <location>
        <begin position="1197"/>
        <end position="1252"/>
    </location>
</feature>
<feature type="compositionally biased region" description="Basic residues" evidence="3">
    <location>
        <begin position="332"/>
        <end position="342"/>
    </location>
</feature>
<dbReference type="Gene3D" id="2.120.10.80">
    <property type="entry name" value="Kelch-type beta propeller"/>
    <property type="match status" value="2"/>
</dbReference>
<feature type="compositionally biased region" description="Polar residues" evidence="3">
    <location>
        <begin position="1242"/>
        <end position="1252"/>
    </location>
</feature>
<feature type="compositionally biased region" description="Low complexity" evidence="3">
    <location>
        <begin position="53"/>
        <end position="68"/>
    </location>
</feature>
<feature type="region of interest" description="Disordered" evidence="3">
    <location>
        <begin position="268"/>
        <end position="351"/>
    </location>
</feature>
<dbReference type="PANTHER" id="PTHR46093">
    <property type="entry name" value="ACYL-COA-BINDING DOMAIN-CONTAINING PROTEIN 5"/>
    <property type="match status" value="1"/>
</dbReference>
<feature type="region of interest" description="Disordered" evidence="3">
    <location>
        <begin position="763"/>
        <end position="786"/>
    </location>
</feature>
<feature type="region of interest" description="Disordered" evidence="3">
    <location>
        <begin position="29"/>
        <end position="130"/>
    </location>
</feature>
<feature type="compositionally biased region" description="Low complexity" evidence="3">
    <location>
        <begin position="916"/>
        <end position="926"/>
    </location>
</feature>
<keyword evidence="1" id="KW-0880">Kelch repeat</keyword>
<evidence type="ECO:0000256" key="2">
    <source>
        <dbReference type="ARBA" id="ARBA00022737"/>
    </source>
</evidence>
<comment type="caution">
    <text evidence="4">The sequence shown here is derived from an EMBL/GenBank/DDBJ whole genome shotgun (WGS) entry which is preliminary data.</text>
</comment>
<evidence type="ECO:0000256" key="3">
    <source>
        <dbReference type="SAM" id="MobiDB-lite"/>
    </source>
</evidence>
<dbReference type="EMBL" id="JAFHLR010000015">
    <property type="protein sequence ID" value="KAG5483023.1"/>
    <property type="molecule type" value="Genomic_DNA"/>
</dbReference>
<accession>A0A836KYX5</accession>
<proteinExistence type="predicted"/>
<feature type="compositionally biased region" description="Acidic residues" evidence="3">
    <location>
        <begin position="313"/>
        <end position="326"/>
    </location>
</feature>
<gene>
    <name evidence="4" type="ORF">LSCM4_07234</name>
</gene>
<dbReference type="Proteomes" id="UP000674143">
    <property type="component" value="Unassembled WGS sequence"/>
</dbReference>
<dbReference type="RefSeq" id="XP_067064519.1">
    <property type="nucleotide sequence ID" value="XM_067209136.1"/>
</dbReference>
<dbReference type="GeneID" id="92363070"/>
<dbReference type="PANTHER" id="PTHR46093:SF18">
    <property type="entry name" value="FIBRONECTIN TYPE-III DOMAIN-CONTAINING PROTEIN"/>
    <property type="match status" value="1"/>
</dbReference>
<sequence>MKMSTIPQYIGCFTLLYADPEVKEQHQYLQPLYGLTADDDPPPPQQHQREWSQDGSASTSSNSSSLISQEDPQGSIAGSQGTASLGEPTSQRHKYLRATSGVLPRPANSVGTKDDDKEEQPVAAAAAPARPPRKINHVGLSLYPDLSTGIVGPQPVFGGAAISAATAPTTPASSSSPAAAAVGTAQPYLFASNGAPMLSSVVDADALTQLQDARRPYPAPQPRSGHVLLPCPERGSLILFGGLGDVPFNDVWEYDVRTGRWAELPCVPATEDDDEQEAVQQQKQRRPHAQRSGSCDLDEGTATSVSTSSRSSEDEDDDDYVSDDDGEGTRAAARRRRRKWQRRNMPPPAYGQAASLYQDVSGNTCMAILGGISVGDICCSGFFSLNLNRLKWRRVATTIPFFDMWGATAQTLYAPRRCSVPHAAVAHEECGGGKKSGIHVDAEEQVVVLFGGMTEEGEVVRPVTHLFHFDHRLTAAEVEANPEIYLKSIEYEKTEHRRVMRHVLAERDMAGDHATGDNRQSPSIEARCSHWREEHADTLVRWRRRALKKMVGKYWAEHLPAPEDLHGRRRSTSAAYKRHFMYIFGGRDDFYFYNDLWCLNLITRTWVQVREGVPPHWLRGFLAEPYNPMYGILISDRVAQLRQETILKTEAKLLHNSTNGTVNPMFRIRDVHHALFASSVNSSARARTGACMVADVQRDCLYVYGGFSYTGQQHLTFFDLHAFHIGENVWRRVCVCRERPWEAVIDAAADAVSIVHPAEEGRSYARHASPSSKAGAGGQASGSGASSLPPTLVGYATRYLQCGSSTTVSAGSTFLSASLAPPLAPRGSRASRMSSTPSAPGLYSNCFHLPVFVPEARTMAAMAEDPLHPGARFFLHGGRCGEEACGDFFELRTRVGRTVDMEYIKLHRAAREEDAAGSFSRRSSAGLNTSVPPSASFSNPTAASMVVPSLVAADAASAQASGLSVADAALLQWNSRRQLQRQLIAAAVEAQEGFEDMPAALYSSINDTVLLPRRTLRAAATRWIRDGLAAADPKSLMFVELRNGHALVNLRTHIHYRSRLSLLGGDSGDGSGAAESCERGSTVRRLTTGASHSLFTANRASRARTDTVASIGDSISASSALATPMQLESMDGHLKRSARSLELLLYDVLLSKPTSGNGSAACHHRTCSSTHMPGNELMTSPCTHGVTTAAPLEARGMLPSHPANAVGDSPGVSPGDGTLPSVAPQIQVVSLAPHSTPRAPQVLSTTLSGNNGRTAQEQLSASFPSEGSNPSVIAVHGAQVSSPTLASRSSSFCGGGGSGGGAEGSVCGSVSGGAPPANNEYAYHVLLRSLFYREPFSKANYSTDKRR</sequence>
<dbReference type="InterPro" id="IPR015915">
    <property type="entry name" value="Kelch-typ_b-propeller"/>
</dbReference>
<feature type="region of interest" description="Disordered" evidence="3">
    <location>
        <begin position="915"/>
        <end position="934"/>
    </location>
</feature>
<dbReference type="KEGG" id="loi:92363070"/>
<evidence type="ECO:0000313" key="5">
    <source>
        <dbReference type="Proteomes" id="UP000674143"/>
    </source>
</evidence>
<dbReference type="SUPFAM" id="SSF117281">
    <property type="entry name" value="Kelch motif"/>
    <property type="match status" value="1"/>
</dbReference>
<evidence type="ECO:0000256" key="1">
    <source>
        <dbReference type="ARBA" id="ARBA00022441"/>
    </source>
</evidence>